<dbReference type="GO" id="GO:0016301">
    <property type="term" value="F:kinase activity"/>
    <property type="evidence" value="ECO:0007669"/>
    <property type="project" value="UniProtKB-KW"/>
</dbReference>
<dbReference type="PANTHER" id="PTHR37816:SF3">
    <property type="entry name" value="MODULATES DNA TOPOLOGY"/>
    <property type="match status" value="1"/>
</dbReference>
<evidence type="ECO:0000313" key="1">
    <source>
        <dbReference type="EMBL" id="RCW77245.1"/>
    </source>
</evidence>
<keyword evidence="2" id="KW-1185">Reference proteome</keyword>
<gene>
    <name evidence="1" type="ORF">DFR57_101114</name>
</gene>
<dbReference type="InterPro" id="IPR052922">
    <property type="entry name" value="Cytidylate_Kinase-2"/>
</dbReference>
<proteinExistence type="predicted"/>
<keyword evidence="1" id="KW-0808">Transferase</keyword>
<accession>A0A368YAU0</accession>
<dbReference type="Gene3D" id="3.40.50.300">
    <property type="entry name" value="P-loop containing nucleotide triphosphate hydrolases"/>
    <property type="match status" value="1"/>
</dbReference>
<dbReference type="EMBL" id="QPJJ01000001">
    <property type="protein sequence ID" value="RCW77245.1"/>
    <property type="molecule type" value="Genomic_DNA"/>
</dbReference>
<dbReference type="PANTHER" id="PTHR37816">
    <property type="entry name" value="YALI0E33011P"/>
    <property type="match status" value="1"/>
</dbReference>
<dbReference type="Proteomes" id="UP000252585">
    <property type="component" value="Unassembled WGS sequence"/>
</dbReference>
<protein>
    <submittedName>
        <fullName evidence="1">Adenylate kinase family enzyme</fullName>
    </submittedName>
</protein>
<keyword evidence="1" id="KW-0418">Kinase</keyword>
<dbReference type="OrthoDB" id="1201990at2"/>
<name>A0A368YAU0_9BACI</name>
<dbReference type="NCBIfam" id="NF005994">
    <property type="entry name" value="PRK08118.1"/>
    <property type="match status" value="1"/>
</dbReference>
<dbReference type="AlphaFoldDB" id="A0A368YAU0"/>
<dbReference type="InterPro" id="IPR027417">
    <property type="entry name" value="P-loop_NTPase"/>
</dbReference>
<reference evidence="1 2" key="1">
    <citation type="submission" date="2018-07" db="EMBL/GenBank/DDBJ databases">
        <title>Genomic Encyclopedia of Type Strains, Phase IV (KMG-IV): sequencing the most valuable type-strain genomes for metagenomic binning, comparative biology and taxonomic classification.</title>
        <authorList>
            <person name="Goeker M."/>
        </authorList>
    </citation>
    <scope>NUCLEOTIDE SEQUENCE [LARGE SCALE GENOMIC DNA]</scope>
    <source>
        <strain evidence="1 2">DSM 27696</strain>
    </source>
</reference>
<sequence length="168" mass="19896">MRKIAIIGSPGSGKSTLARELGSSLTLPIYHLDALLWKPNWEMTDRAEQIDIQKDILKEDSWIIDGNYAGTIDLRIQAADTIILLDFSRYRCIYQATKRVFKYRNRIRPDMQKDCPERFDLEFFRFIWNFNKHIKPKVLAKLTSLSEEKKILHFTSKRQLDKWKSENM</sequence>
<dbReference type="RefSeq" id="WP_114351191.1">
    <property type="nucleotide sequence ID" value="NZ_QPJJ01000001.1"/>
</dbReference>
<organism evidence="1 2">
    <name type="scientific">Saliterribacillus persicus</name>
    <dbReference type="NCBI Taxonomy" id="930114"/>
    <lineage>
        <taxon>Bacteria</taxon>
        <taxon>Bacillati</taxon>
        <taxon>Bacillota</taxon>
        <taxon>Bacilli</taxon>
        <taxon>Bacillales</taxon>
        <taxon>Bacillaceae</taxon>
        <taxon>Saliterribacillus</taxon>
    </lineage>
</organism>
<evidence type="ECO:0000313" key="2">
    <source>
        <dbReference type="Proteomes" id="UP000252585"/>
    </source>
</evidence>
<dbReference type="SUPFAM" id="SSF52540">
    <property type="entry name" value="P-loop containing nucleoside triphosphate hydrolases"/>
    <property type="match status" value="1"/>
</dbReference>
<comment type="caution">
    <text evidence="1">The sequence shown here is derived from an EMBL/GenBank/DDBJ whole genome shotgun (WGS) entry which is preliminary data.</text>
</comment>